<keyword evidence="8" id="KW-0234">DNA repair</keyword>
<dbReference type="GO" id="GO:0003697">
    <property type="term" value="F:single-stranded DNA binding"/>
    <property type="evidence" value="ECO:0007669"/>
    <property type="project" value="TreeGrafter"/>
</dbReference>
<proteinExistence type="predicted"/>
<evidence type="ECO:0000256" key="1">
    <source>
        <dbReference type="ARBA" id="ARBA00001936"/>
    </source>
</evidence>
<dbReference type="GO" id="GO:0016605">
    <property type="term" value="C:PML body"/>
    <property type="evidence" value="ECO:0007669"/>
    <property type="project" value="TreeGrafter"/>
</dbReference>
<evidence type="ECO:0000256" key="3">
    <source>
        <dbReference type="ARBA" id="ARBA00022722"/>
    </source>
</evidence>
<evidence type="ECO:0000256" key="4">
    <source>
        <dbReference type="ARBA" id="ARBA00022723"/>
    </source>
</evidence>
<dbReference type="Pfam" id="PF03372">
    <property type="entry name" value="Exo_endo_phos"/>
    <property type="match status" value="1"/>
</dbReference>
<dbReference type="EMBL" id="CAFBNC010000008">
    <property type="protein sequence ID" value="CAB4924967.1"/>
    <property type="molecule type" value="Genomic_DNA"/>
</dbReference>
<evidence type="ECO:0000313" key="10">
    <source>
        <dbReference type="EMBL" id="CAB4322672.1"/>
    </source>
</evidence>
<dbReference type="PANTHER" id="PTHR15822">
    <property type="entry name" value="TRAF AND TNF RECEPTOR-ASSOCIATED PROTEIN"/>
    <property type="match status" value="1"/>
</dbReference>
<evidence type="ECO:0000256" key="7">
    <source>
        <dbReference type="ARBA" id="ARBA00022842"/>
    </source>
</evidence>
<dbReference type="InterPro" id="IPR051547">
    <property type="entry name" value="TDP2-like"/>
</dbReference>
<evidence type="ECO:0000256" key="6">
    <source>
        <dbReference type="ARBA" id="ARBA00022801"/>
    </source>
</evidence>
<organism evidence="11">
    <name type="scientific">freshwater metagenome</name>
    <dbReference type="NCBI Taxonomy" id="449393"/>
    <lineage>
        <taxon>unclassified sequences</taxon>
        <taxon>metagenomes</taxon>
        <taxon>ecological metagenomes</taxon>
    </lineage>
</organism>
<dbReference type="Gene3D" id="3.60.10.10">
    <property type="entry name" value="Endonuclease/exonuclease/phosphatase"/>
    <property type="match status" value="1"/>
</dbReference>
<evidence type="ECO:0000256" key="2">
    <source>
        <dbReference type="ARBA" id="ARBA00001946"/>
    </source>
</evidence>
<comment type="cofactor">
    <cofactor evidence="1">
        <name>Mn(2+)</name>
        <dbReference type="ChEBI" id="CHEBI:29035"/>
    </cofactor>
</comment>
<dbReference type="SUPFAM" id="SSF56219">
    <property type="entry name" value="DNase I-like"/>
    <property type="match status" value="1"/>
</dbReference>
<keyword evidence="3" id="KW-0540">Nuclease</keyword>
<comment type="cofactor">
    <cofactor evidence="2">
        <name>Mg(2+)</name>
        <dbReference type="ChEBI" id="CHEBI:18420"/>
    </cofactor>
</comment>
<name>A0A6J7I2V1_9ZZZZ</name>
<keyword evidence="5" id="KW-0227">DNA damage</keyword>
<sequence>MTWNLQGRVGDWQEREKAIRAHMELIDPDVMMLQESWVENGGPTQAGVLAEMLDRYSVSAERLAGFDRYPAAPYWVVNAIISRWPVELVDAIPLPDEHGVPTWRHVVIAEILRPTSLGGPFRVAGTHLEHGLHRSATRDAQCRALATVLAEAAGPADHRRELPPLVLGGDLNAVPWSDEIRTLTGASTPAVDGFVFVDAWDATGNESRGDTWSAANPRVPSRAVHPNRRLDYVMISWPRARGKGHVESCFLAGTDPINGVWATDHFAVCAEVDL</sequence>
<evidence type="ECO:0000313" key="11">
    <source>
        <dbReference type="EMBL" id="CAB4924967.1"/>
    </source>
</evidence>
<accession>A0A6J7I2V1</accession>
<dbReference type="GO" id="GO:0005737">
    <property type="term" value="C:cytoplasm"/>
    <property type="evidence" value="ECO:0007669"/>
    <property type="project" value="TreeGrafter"/>
</dbReference>
<dbReference type="GO" id="GO:0046872">
    <property type="term" value="F:metal ion binding"/>
    <property type="evidence" value="ECO:0007669"/>
    <property type="project" value="UniProtKB-KW"/>
</dbReference>
<protein>
    <submittedName>
        <fullName evidence="11">Unannotated protein</fullName>
    </submittedName>
</protein>
<keyword evidence="6" id="KW-0378">Hydrolase</keyword>
<dbReference type="InterPro" id="IPR036691">
    <property type="entry name" value="Endo/exonu/phosph_ase_sf"/>
</dbReference>
<evidence type="ECO:0000256" key="8">
    <source>
        <dbReference type="ARBA" id="ARBA00023204"/>
    </source>
</evidence>
<reference evidence="11" key="1">
    <citation type="submission" date="2020-05" db="EMBL/GenBank/DDBJ databases">
        <authorList>
            <person name="Chiriac C."/>
            <person name="Salcher M."/>
            <person name="Ghai R."/>
            <person name="Kavagutti S V."/>
        </authorList>
    </citation>
    <scope>NUCLEOTIDE SEQUENCE</scope>
</reference>
<dbReference type="EMBL" id="CAEMXZ010000011">
    <property type="protein sequence ID" value="CAB4322672.1"/>
    <property type="molecule type" value="Genomic_DNA"/>
</dbReference>
<gene>
    <name evidence="10" type="ORF">UFOPK1392_00408</name>
    <name evidence="11" type="ORF">UFOPK3733_00305</name>
</gene>
<dbReference type="PANTHER" id="PTHR15822:SF4">
    <property type="entry name" value="TYROSYL-DNA PHOSPHODIESTERASE 2"/>
    <property type="match status" value="1"/>
</dbReference>
<evidence type="ECO:0000256" key="5">
    <source>
        <dbReference type="ARBA" id="ARBA00022763"/>
    </source>
</evidence>
<dbReference type="AlphaFoldDB" id="A0A6J7I2V1"/>
<keyword evidence="4" id="KW-0479">Metal-binding</keyword>
<feature type="domain" description="Endonuclease/exonuclease/phosphatase" evidence="9">
    <location>
        <begin position="1"/>
        <end position="265"/>
    </location>
</feature>
<keyword evidence="7" id="KW-0460">Magnesium</keyword>
<dbReference type="GO" id="GO:0070260">
    <property type="term" value="F:5'-tyrosyl-DNA phosphodiesterase activity"/>
    <property type="evidence" value="ECO:0007669"/>
    <property type="project" value="TreeGrafter"/>
</dbReference>
<dbReference type="InterPro" id="IPR005135">
    <property type="entry name" value="Endo/exonuclease/phosphatase"/>
</dbReference>
<evidence type="ECO:0000259" key="9">
    <source>
        <dbReference type="Pfam" id="PF03372"/>
    </source>
</evidence>
<dbReference type="GO" id="GO:0004518">
    <property type="term" value="F:nuclease activity"/>
    <property type="evidence" value="ECO:0007669"/>
    <property type="project" value="UniProtKB-KW"/>
</dbReference>
<dbReference type="GO" id="GO:0006302">
    <property type="term" value="P:double-strand break repair"/>
    <property type="evidence" value="ECO:0007669"/>
    <property type="project" value="TreeGrafter"/>
</dbReference>